<feature type="region of interest" description="Disordered" evidence="1">
    <location>
        <begin position="126"/>
        <end position="149"/>
    </location>
</feature>
<reference evidence="3" key="1">
    <citation type="submission" date="2024-07" db="EMBL/GenBank/DDBJ databases">
        <title>Two chromosome-level genome assemblies of Korean endemic species Abeliophyllum distichum and Forsythia ovata (Oleaceae).</title>
        <authorList>
            <person name="Jang H."/>
        </authorList>
    </citation>
    <scope>NUCLEOTIDE SEQUENCE [LARGE SCALE GENOMIC DNA]</scope>
</reference>
<comment type="caution">
    <text evidence="2">The sequence shown here is derived from an EMBL/GenBank/DDBJ whole genome shotgun (WGS) entry which is preliminary data.</text>
</comment>
<evidence type="ECO:0000313" key="2">
    <source>
        <dbReference type="EMBL" id="KAL2489381.1"/>
    </source>
</evidence>
<gene>
    <name evidence="2" type="ORF">Fot_42673</name>
</gene>
<organism evidence="2 3">
    <name type="scientific">Forsythia ovata</name>
    <dbReference type="NCBI Taxonomy" id="205694"/>
    <lineage>
        <taxon>Eukaryota</taxon>
        <taxon>Viridiplantae</taxon>
        <taxon>Streptophyta</taxon>
        <taxon>Embryophyta</taxon>
        <taxon>Tracheophyta</taxon>
        <taxon>Spermatophyta</taxon>
        <taxon>Magnoliopsida</taxon>
        <taxon>eudicotyledons</taxon>
        <taxon>Gunneridae</taxon>
        <taxon>Pentapetalae</taxon>
        <taxon>asterids</taxon>
        <taxon>lamiids</taxon>
        <taxon>Lamiales</taxon>
        <taxon>Oleaceae</taxon>
        <taxon>Forsythieae</taxon>
        <taxon>Forsythia</taxon>
    </lineage>
</organism>
<protein>
    <submittedName>
        <fullName evidence="2">Uncharacterized protein</fullName>
    </submittedName>
</protein>
<evidence type="ECO:0000256" key="1">
    <source>
        <dbReference type="SAM" id="MobiDB-lite"/>
    </source>
</evidence>
<dbReference type="EMBL" id="JBFOLJ010000012">
    <property type="protein sequence ID" value="KAL2489381.1"/>
    <property type="molecule type" value="Genomic_DNA"/>
</dbReference>
<sequence>MANPKDATNELLDRDPVGIDDDANPKVLVPIGEGDKDLDGLEFSNDEVVIMQWITKIGRYTEMIIHIERIIPPSINGADYSLEYEGTENQGSDDQVGSDKCPNCTSDQWNVPNIVEKVGPRNLSRRFSNGTSTMDIDDKYFDDPDSDDEAGNHFSGVEMSYLSSRYFGQAKSLQLKVGKSF</sequence>
<name>A0ABD1RLV2_9LAMI</name>
<accession>A0ABD1RLV2</accession>
<evidence type="ECO:0000313" key="3">
    <source>
        <dbReference type="Proteomes" id="UP001604277"/>
    </source>
</evidence>
<dbReference type="AlphaFoldDB" id="A0ABD1RLV2"/>
<dbReference type="Proteomes" id="UP001604277">
    <property type="component" value="Unassembled WGS sequence"/>
</dbReference>
<keyword evidence="3" id="KW-1185">Reference proteome</keyword>
<proteinExistence type="predicted"/>